<sequence>MLKRTLKISLFTLFILLPVFQSHAADNPLVGMITQQLGVSQDQATGGLGALLSSAQQGMSGDDFAALTDVIPDMSSLLSAAPSLEGAAGGGGGLASMATDMLGDSAGSDTIALTQAFESLGLDSSMVGQYSKILLDFVNSEGGNALMQSLKSALL</sequence>
<evidence type="ECO:0000313" key="2">
    <source>
        <dbReference type="EMBL" id="RCU50990.1"/>
    </source>
</evidence>
<evidence type="ECO:0000256" key="1">
    <source>
        <dbReference type="SAM" id="SignalP"/>
    </source>
</evidence>
<gene>
    <name evidence="2" type="ORF">DU002_06615</name>
</gene>
<protein>
    <submittedName>
        <fullName evidence="2">DUF2780 domain-containing protein</fullName>
    </submittedName>
</protein>
<feature type="chain" id="PRO_5017008569" evidence="1">
    <location>
        <begin position="25"/>
        <end position="155"/>
    </location>
</feature>
<feature type="signal peptide" evidence="1">
    <location>
        <begin position="1"/>
        <end position="24"/>
    </location>
</feature>
<organism evidence="2 3">
    <name type="scientific">Corallincola holothuriorum</name>
    <dbReference type="NCBI Taxonomy" id="2282215"/>
    <lineage>
        <taxon>Bacteria</taxon>
        <taxon>Pseudomonadati</taxon>
        <taxon>Pseudomonadota</taxon>
        <taxon>Gammaproteobacteria</taxon>
        <taxon>Alteromonadales</taxon>
        <taxon>Psychromonadaceae</taxon>
        <taxon>Corallincola</taxon>
    </lineage>
</organism>
<accession>A0A368NLJ9</accession>
<dbReference type="AlphaFoldDB" id="A0A368NLJ9"/>
<dbReference type="RefSeq" id="WP_114337586.1">
    <property type="nucleotide sequence ID" value="NZ_QPID01000003.1"/>
</dbReference>
<reference evidence="2 3" key="1">
    <citation type="submission" date="2018-07" db="EMBL/GenBank/DDBJ databases">
        <title>Corallincola holothuriorum sp. nov., a new facultative anaerobe isolated from sea cucumber Apostichopus japonicus.</title>
        <authorList>
            <person name="Xia H."/>
        </authorList>
    </citation>
    <scope>NUCLEOTIDE SEQUENCE [LARGE SCALE GENOMIC DNA]</scope>
    <source>
        <strain evidence="2 3">C4</strain>
    </source>
</reference>
<dbReference type="InterPro" id="IPR021302">
    <property type="entry name" value="DUF2780_VcgC/VcgE"/>
</dbReference>
<dbReference type="OrthoDB" id="8546843at2"/>
<comment type="caution">
    <text evidence="2">The sequence shown here is derived from an EMBL/GenBank/DDBJ whole genome shotgun (WGS) entry which is preliminary data.</text>
</comment>
<dbReference type="Pfam" id="PF11075">
    <property type="entry name" value="DUF2780"/>
    <property type="match status" value="1"/>
</dbReference>
<proteinExistence type="predicted"/>
<name>A0A368NLJ9_9GAMM</name>
<dbReference type="Proteomes" id="UP000252558">
    <property type="component" value="Unassembled WGS sequence"/>
</dbReference>
<evidence type="ECO:0000313" key="3">
    <source>
        <dbReference type="Proteomes" id="UP000252558"/>
    </source>
</evidence>
<keyword evidence="3" id="KW-1185">Reference proteome</keyword>
<keyword evidence="1" id="KW-0732">Signal</keyword>
<dbReference type="EMBL" id="QPID01000003">
    <property type="protein sequence ID" value="RCU50990.1"/>
    <property type="molecule type" value="Genomic_DNA"/>
</dbReference>